<sequence length="87" mass="9117">MGWWWAWGLCKGVHRDVVVMVVGDGGHTSRRSVRGIFCGIATVCGTTPSGLPTPVGTGCTYCQPAAYRSGTDSSPAKTPGRYPGNTD</sequence>
<dbReference type="AlphaFoldDB" id="A0AAW2EQ64"/>
<evidence type="ECO:0000256" key="1">
    <source>
        <dbReference type="SAM" id="MobiDB-lite"/>
    </source>
</evidence>
<comment type="caution">
    <text evidence="3">The sequence shown here is derived from an EMBL/GenBank/DDBJ whole genome shotgun (WGS) entry which is preliminary data.</text>
</comment>
<dbReference type="EMBL" id="JADYXP020000020">
    <property type="protein sequence ID" value="KAL0104160.1"/>
    <property type="molecule type" value="Genomic_DNA"/>
</dbReference>
<organism evidence="3 4">
    <name type="scientific">Cardiocondyla obscurior</name>
    <dbReference type="NCBI Taxonomy" id="286306"/>
    <lineage>
        <taxon>Eukaryota</taxon>
        <taxon>Metazoa</taxon>
        <taxon>Ecdysozoa</taxon>
        <taxon>Arthropoda</taxon>
        <taxon>Hexapoda</taxon>
        <taxon>Insecta</taxon>
        <taxon>Pterygota</taxon>
        <taxon>Neoptera</taxon>
        <taxon>Endopterygota</taxon>
        <taxon>Hymenoptera</taxon>
        <taxon>Apocrita</taxon>
        <taxon>Aculeata</taxon>
        <taxon>Formicoidea</taxon>
        <taxon>Formicidae</taxon>
        <taxon>Myrmicinae</taxon>
        <taxon>Cardiocondyla</taxon>
    </lineage>
</organism>
<gene>
    <name evidence="3" type="ORF">PUN28_017098</name>
</gene>
<evidence type="ECO:0000256" key="2">
    <source>
        <dbReference type="SAM" id="SignalP"/>
    </source>
</evidence>
<feature type="signal peptide" evidence="2">
    <location>
        <begin position="1"/>
        <end position="15"/>
    </location>
</feature>
<reference evidence="3 4" key="1">
    <citation type="submission" date="2023-03" db="EMBL/GenBank/DDBJ databases">
        <title>High recombination rates correlate with genetic variation in Cardiocondyla obscurior ants.</title>
        <authorList>
            <person name="Errbii M."/>
        </authorList>
    </citation>
    <scope>NUCLEOTIDE SEQUENCE [LARGE SCALE GENOMIC DNA]</scope>
    <source>
        <strain evidence="3">Alpha-2009</strain>
        <tissue evidence="3">Whole body</tissue>
    </source>
</reference>
<name>A0AAW2EQ64_9HYME</name>
<proteinExistence type="predicted"/>
<accession>A0AAW2EQ64</accession>
<evidence type="ECO:0000313" key="4">
    <source>
        <dbReference type="Proteomes" id="UP001430953"/>
    </source>
</evidence>
<feature type="region of interest" description="Disordered" evidence="1">
    <location>
        <begin position="66"/>
        <end position="87"/>
    </location>
</feature>
<evidence type="ECO:0000313" key="3">
    <source>
        <dbReference type="EMBL" id="KAL0104160.1"/>
    </source>
</evidence>
<feature type="chain" id="PRO_5043452777" description="Secreted protein" evidence="2">
    <location>
        <begin position="16"/>
        <end position="87"/>
    </location>
</feature>
<keyword evidence="2" id="KW-0732">Signal</keyword>
<keyword evidence="4" id="KW-1185">Reference proteome</keyword>
<protein>
    <recommendedName>
        <fullName evidence="5">Secreted protein</fullName>
    </recommendedName>
</protein>
<dbReference type="Proteomes" id="UP001430953">
    <property type="component" value="Unassembled WGS sequence"/>
</dbReference>
<evidence type="ECO:0008006" key="5">
    <source>
        <dbReference type="Google" id="ProtNLM"/>
    </source>
</evidence>